<evidence type="ECO:0000313" key="1">
    <source>
        <dbReference type="EMBL" id="SEH60511.1"/>
    </source>
</evidence>
<protein>
    <submittedName>
        <fullName evidence="1">Uncharacterized protein</fullName>
    </submittedName>
</protein>
<proteinExistence type="predicted"/>
<accession>A0A1H6JE69</accession>
<dbReference type="Proteomes" id="UP000199215">
    <property type="component" value="Unassembled WGS sequence"/>
</dbReference>
<dbReference type="RefSeq" id="WP_092817581.1">
    <property type="nucleotide sequence ID" value="NZ_FNWU01000012.1"/>
</dbReference>
<gene>
    <name evidence="1" type="ORF">SAMN05192561_1129</name>
</gene>
<dbReference type="EMBL" id="FNWU01000012">
    <property type="protein sequence ID" value="SEH60511.1"/>
    <property type="molecule type" value="Genomic_DNA"/>
</dbReference>
<dbReference type="AlphaFoldDB" id="A0A1H6JE69"/>
<dbReference type="STRING" id="1267564.SAMN05192561_1129"/>
<organism evidence="1 2">
    <name type="scientific">Halopenitus malekzadehii</name>
    <dbReference type="NCBI Taxonomy" id="1267564"/>
    <lineage>
        <taxon>Archaea</taxon>
        <taxon>Methanobacteriati</taxon>
        <taxon>Methanobacteriota</taxon>
        <taxon>Stenosarchaea group</taxon>
        <taxon>Halobacteria</taxon>
        <taxon>Halobacteriales</taxon>
        <taxon>Haloferacaceae</taxon>
        <taxon>Halopenitus</taxon>
    </lineage>
</organism>
<keyword evidence="2" id="KW-1185">Reference proteome</keyword>
<name>A0A1H6JE69_9EURY</name>
<sequence>MSRTKRSARRALKRAGHDVTLQNFEMTEADSRGEQWEELPEKTVTTISDPSGASLSYSWWGHDVEADHVYLIRSDIDDVDDRDSAGEGATRITDDGDTFVVVDADRSQQHGLYVLECERYDP</sequence>
<evidence type="ECO:0000313" key="2">
    <source>
        <dbReference type="Proteomes" id="UP000199215"/>
    </source>
</evidence>
<reference evidence="1 2" key="1">
    <citation type="submission" date="2016-10" db="EMBL/GenBank/DDBJ databases">
        <authorList>
            <person name="de Groot N.N."/>
        </authorList>
    </citation>
    <scope>NUCLEOTIDE SEQUENCE [LARGE SCALE GENOMIC DNA]</scope>
    <source>
        <strain evidence="1 2">IBRC-M10418</strain>
    </source>
</reference>